<comment type="caution">
    <text evidence="1">The sequence shown here is derived from an EMBL/GenBank/DDBJ whole genome shotgun (WGS) entry which is preliminary data.</text>
</comment>
<dbReference type="EMBL" id="CAUOFW020006882">
    <property type="protein sequence ID" value="CAK9176683.1"/>
    <property type="molecule type" value="Genomic_DNA"/>
</dbReference>
<feature type="non-terminal residue" evidence="1">
    <location>
        <position position="1"/>
    </location>
</feature>
<accession>A0ABC8U6J6</accession>
<dbReference type="AlphaFoldDB" id="A0ABC8U6J6"/>
<reference evidence="1 2" key="1">
    <citation type="submission" date="2024-02" db="EMBL/GenBank/DDBJ databases">
        <authorList>
            <person name="Vignale AGUSTIN F."/>
            <person name="Sosa J E."/>
            <person name="Modenutti C."/>
        </authorList>
    </citation>
    <scope>NUCLEOTIDE SEQUENCE [LARGE SCALE GENOMIC DNA]</scope>
</reference>
<sequence length="58" mass="6582">TIVGGRGIFLNVPKEQTPQDKTVGSETEIWSSGDLIWLLILQRKLWPFYEKLSANPPL</sequence>
<dbReference type="Proteomes" id="UP001642360">
    <property type="component" value="Unassembled WGS sequence"/>
</dbReference>
<keyword evidence="2" id="KW-1185">Reference proteome</keyword>
<protein>
    <submittedName>
        <fullName evidence="1">Uncharacterized protein</fullName>
    </submittedName>
</protein>
<organism evidence="1 2">
    <name type="scientific">Ilex paraguariensis</name>
    <name type="common">yerba mate</name>
    <dbReference type="NCBI Taxonomy" id="185542"/>
    <lineage>
        <taxon>Eukaryota</taxon>
        <taxon>Viridiplantae</taxon>
        <taxon>Streptophyta</taxon>
        <taxon>Embryophyta</taxon>
        <taxon>Tracheophyta</taxon>
        <taxon>Spermatophyta</taxon>
        <taxon>Magnoliopsida</taxon>
        <taxon>eudicotyledons</taxon>
        <taxon>Gunneridae</taxon>
        <taxon>Pentapetalae</taxon>
        <taxon>asterids</taxon>
        <taxon>campanulids</taxon>
        <taxon>Aquifoliales</taxon>
        <taxon>Aquifoliaceae</taxon>
        <taxon>Ilex</taxon>
    </lineage>
</organism>
<evidence type="ECO:0000313" key="1">
    <source>
        <dbReference type="EMBL" id="CAK9176683.1"/>
    </source>
</evidence>
<gene>
    <name evidence="1" type="ORF">ILEXP_LOCUS46545</name>
</gene>
<evidence type="ECO:0000313" key="2">
    <source>
        <dbReference type="Proteomes" id="UP001642360"/>
    </source>
</evidence>
<proteinExistence type="predicted"/>
<name>A0ABC8U6J6_9AQUA</name>